<name>A0A857J3E1_9BURK</name>
<dbReference type="InterPro" id="IPR005064">
    <property type="entry name" value="BUG"/>
</dbReference>
<reference evidence="2 3" key="1">
    <citation type="submission" date="2020-01" db="EMBL/GenBank/DDBJ databases">
        <title>Genome sequencing of strain KACC 21265.</title>
        <authorList>
            <person name="Heo J."/>
            <person name="Kim S.-J."/>
            <person name="Kim J.-S."/>
            <person name="Hong S.-B."/>
            <person name="Kwon S.-W."/>
        </authorList>
    </citation>
    <scope>NUCLEOTIDE SEQUENCE [LARGE SCALE GENOMIC DNA]</scope>
    <source>
        <strain evidence="2 3">KACC 21265</strain>
    </source>
</reference>
<dbReference type="PIRSF" id="PIRSF017082">
    <property type="entry name" value="YflP"/>
    <property type="match status" value="1"/>
</dbReference>
<evidence type="ECO:0000313" key="2">
    <source>
        <dbReference type="EMBL" id="QHI98444.1"/>
    </source>
</evidence>
<dbReference type="Gene3D" id="3.40.190.150">
    <property type="entry name" value="Bordetella uptake gene, domain 1"/>
    <property type="match status" value="1"/>
</dbReference>
<gene>
    <name evidence="2" type="ORF">GT347_10825</name>
</gene>
<accession>A0A857J3E1</accession>
<proteinExistence type="inferred from homology"/>
<evidence type="ECO:0000256" key="1">
    <source>
        <dbReference type="ARBA" id="ARBA00006987"/>
    </source>
</evidence>
<keyword evidence="3" id="KW-1185">Reference proteome</keyword>
<organism evidence="2 3">
    <name type="scientific">Xylophilus rhododendri</name>
    <dbReference type="NCBI Taxonomy" id="2697032"/>
    <lineage>
        <taxon>Bacteria</taxon>
        <taxon>Pseudomonadati</taxon>
        <taxon>Pseudomonadota</taxon>
        <taxon>Betaproteobacteria</taxon>
        <taxon>Burkholderiales</taxon>
        <taxon>Xylophilus</taxon>
    </lineage>
</organism>
<evidence type="ECO:0000313" key="3">
    <source>
        <dbReference type="Proteomes" id="UP000464787"/>
    </source>
</evidence>
<dbReference type="SUPFAM" id="SSF53850">
    <property type="entry name" value="Periplasmic binding protein-like II"/>
    <property type="match status" value="1"/>
</dbReference>
<dbReference type="AlphaFoldDB" id="A0A857J3E1"/>
<dbReference type="PANTHER" id="PTHR42928:SF5">
    <property type="entry name" value="BLR1237 PROTEIN"/>
    <property type="match status" value="1"/>
</dbReference>
<dbReference type="KEGG" id="xyk:GT347_10825"/>
<sequence length="340" mass="35243">MPAEVPVTLSIPLPHPRRRAAVRATAALGLLAAFAPAIVSAAEVWPSRPITIVVPFPAGGGTDMAIRGIQPQLQKELGQPIVIDNRGGAGGTIGSAFVAKAAPDGYTAVLATTSTHAVSVSVYPRLPYDPLRDFVYAGFIGTSPYVLATNPAVAGTDVKSLIATLRQNPQQYSFASVGAGTVSHLLGEQFKSYAGLPLVHVPYRGAAPAYTDLMGGQVQLMFDNPAGLVPYIRSGKLTAVATTAPNALLAGVPTFQQQGIPNFTQSLWYGVAFPKGTPAPVVERFNLALNKVLGDRAVAADFAAKGINARPGTPAELKAAVAADIPYWGRIAKAVGATID</sequence>
<dbReference type="Proteomes" id="UP000464787">
    <property type="component" value="Chromosome"/>
</dbReference>
<comment type="similarity">
    <text evidence="1">Belongs to the UPF0065 (bug) family.</text>
</comment>
<dbReference type="Pfam" id="PF03401">
    <property type="entry name" value="TctC"/>
    <property type="match status" value="1"/>
</dbReference>
<dbReference type="CDD" id="cd13578">
    <property type="entry name" value="PBP2_Bug27"/>
    <property type="match status" value="1"/>
</dbReference>
<dbReference type="EMBL" id="CP047650">
    <property type="protein sequence ID" value="QHI98444.1"/>
    <property type="molecule type" value="Genomic_DNA"/>
</dbReference>
<dbReference type="PANTHER" id="PTHR42928">
    <property type="entry name" value="TRICARBOXYLATE-BINDING PROTEIN"/>
    <property type="match status" value="1"/>
</dbReference>
<dbReference type="InterPro" id="IPR042100">
    <property type="entry name" value="Bug_dom1"/>
</dbReference>
<protein>
    <submittedName>
        <fullName evidence="2">Tripartite tricarboxylate transporter substrate binding protein</fullName>
    </submittedName>
</protein>
<dbReference type="Gene3D" id="3.40.190.10">
    <property type="entry name" value="Periplasmic binding protein-like II"/>
    <property type="match status" value="1"/>
</dbReference>